<evidence type="ECO:0000256" key="1">
    <source>
        <dbReference type="SAM" id="MobiDB-lite"/>
    </source>
</evidence>
<protein>
    <submittedName>
        <fullName evidence="2">Uncharacterized protein</fullName>
    </submittedName>
</protein>
<gene>
    <name evidence="2" type="ORF">R1flu_003443</name>
</gene>
<sequence length="97" mass="10071">MASEHDFHLGPKTAHAQGDLMDKTESHSTSAAVGGAQSKAADAADSASQKARESQEHAGNIFQKAGGAIQNTVKETVEEVQEKLGNSNNPAKAVVED</sequence>
<accession>A0ABD1Y948</accession>
<comment type="caution">
    <text evidence="2">The sequence shown here is derived from an EMBL/GenBank/DDBJ whole genome shotgun (WGS) entry which is preliminary data.</text>
</comment>
<dbReference type="AlphaFoldDB" id="A0ABD1Y948"/>
<evidence type="ECO:0000313" key="2">
    <source>
        <dbReference type="EMBL" id="KAL2623238.1"/>
    </source>
</evidence>
<proteinExistence type="predicted"/>
<feature type="compositionally biased region" description="Low complexity" evidence="1">
    <location>
        <begin position="30"/>
        <end position="49"/>
    </location>
</feature>
<name>A0ABD1Y948_9MARC</name>
<organism evidence="2 3">
    <name type="scientific">Riccia fluitans</name>
    <dbReference type="NCBI Taxonomy" id="41844"/>
    <lineage>
        <taxon>Eukaryota</taxon>
        <taxon>Viridiplantae</taxon>
        <taxon>Streptophyta</taxon>
        <taxon>Embryophyta</taxon>
        <taxon>Marchantiophyta</taxon>
        <taxon>Marchantiopsida</taxon>
        <taxon>Marchantiidae</taxon>
        <taxon>Marchantiales</taxon>
        <taxon>Ricciaceae</taxon>
        <taxon>Riccia</taxon>
    </lineage>
</organism>
<feature type="region of interest" description="Disordered" evidence="1">
    <location>
        <begin position="1"/>
        <end position="97"/>
    </location>
</feature>
<dbReference type="EMBL" id="JBHFFA010000006">
    <property type="protein sequence ID" value="KAL2623238.1"/>
    <property type="molecule type" value="Genomic_DNA"/>
</dbReference>
<keyword evidence="3" id="KW-1185">Reference proteome</keyword>
<dbReference type="Proteomes" id="UP001605036">
    <property type="component" value="Unassembled WGS sequence"/>
</dbReference>
<reference evidence="2 3" key="1">
    <citation type="submission" date="2024-09" db="EMBL/GenBank/DDBJ databases">
        <title>Chromosome-scale assembly of Riccia fluitans.</title>
        <authorList>
            <person name="Paukszto L."/>
            <person name="Sawicki J."/>
            <person name="Karawczyk K."/>
            <person name="Piernik-Szablinska J."/>
            <person name="Szczecinska M."/>
            <person name="Mazdziarz M."/>
        </authorList>
    </citation>
    <scope>NUCLEOTIDE SEQUENCE [LARGE SCALE GENOMIC DNA]</scope>
    <source>
        <strain evidence="2">Rf_01</strain>
        <tissue evidence="2">Aerial parts of the thallus</tissue>
    </source>
</reference>
<evidence type="ECO:0000313" key="3">
    <source>
        <dbReference type="Proteomes" id="UP001605036"/>
    </source>
</evidence>